<dbReference type="InterPro" id="IPR011009">
    <property type="entry name" value="Kinase-like_dom_sf"/>
</dbReference>
<reference evidence="2" key="1">
    <citation type="submission" date="2020-01" db="EMBL/GenBank/DDBJ databases">
        <authorList>
            <consortium name="DOE Joint Genome Institute"/>
            <person name="Haridas S."/>
            <person name="Albert R."/>
            <person name="Binder M."/>
            <person name="Bloem J."/>
            <person name="Labutti K."/>
            <person name="Salamov A."/>
            <person name="Andreopoulos B."/>
            <person name="Baker S.E."/>
            <person name="Barry K."/>
            <person name="Bills G."/>
            <person name="Bluhm B.H."/>
            <person name="Cannon C."/>
            <person name="Castanera R."/>
            <person name="Culley D.E."/>
            <person name="Daum C."/>
            <person name="Ezra D."/>
            <person name="Gonzalez J.B."/>
            <person name="Henrissat B."/>
            <person name="Kuo A."/>
            <person name="Liang C."/>
            <person name="Lipzen A."/>
            <person name="Lutzoni F."/>
            <person name="Magnuson J."/>
            <person name="Mondo S."/>
            <person name="Nolan M."/>
            <person name="Ohm R."/>
            <person name="Pangilinan J."/>
            <person name="Park H.-J."/>
            <person name="Ramirez L."/>
            <person name="Alfaro M."/>
            <person name="Sun H."/>
            <person name="Tritt A."/>
            <person name="Yoshinaga Y."/>
            <person name="Zwiers L.-H."/>
            <person name="Turgeon B.G."/>
            <person name="Goodwin S.B."/>
            <person name="Spatafora J.W."/>
            <person name="Crous P.W."/>
            <person name="Grigoriev I.V."/>
        </authorList>
    </citation>
    <scope>NUCLEOTIDE SEQUENCE</scope>
    <source>
        <strain evidence="2">P77</strain>
    </source>
</reference>
<feature type="domain" description="Aminoglycoside phosphotransferase" evidence="1">
    <location>
        <begin position="309"/>
        <end position="341"/>
    </location>
</feature>
<dbReference type="PANTHER" id="PTHR21310:SF51">
    <property type="entry name" value="AMINOGLYCOSIDE PHOSPHOTRANSFERASE DOMAIN-CONTAINING PROTEIN"/>
    <property type="match status" value="1"/>
</dbReference>
<dbReference type="Pfam" id="PF01636">
    <property type="entry name" value="APH"/>
    <property type="match status" value="1"/>
</dbReference>
<dbReference type="EMBL" id="ML975289">
    <property type="protein sequence ID" value="KAF1835313.1"/>
    <property type="molecule type" value="Genomic_DNA"/>
</dbReference>
<keyword evidence="3" id="KW-1185">Reference proteome</keyword>
<dbReference type="SUPFAM" id="SSF56112">
    <property type="entry name" value="Protein kinase-like (PK-like)"/>
    <property type="match status" value="1"/>
</dbReference>
<evidence type="ECO:0000259" key="1">
    <source>
        <dbReference type="Pfam" id="PF01636"/>
    </source>
</evidence>
<name>A0A6A5KNZ5_9PLEO</name>
<protein>
    <recommendedName>
        <fullName evidence="1">Aminoglycoside phosphotransferase domain-containing protein</fullName>
    </recommendedName>
</protein>
<accession>A0A6A5KNZ5</accession>
<dbReference type="Gene3D" id="3.90.1200.10">
    <property type="match status" value="1"/>
</dbReference>
<evidence type="ECO:0000313" key="3">
    <source>
        <dbReference type="Proteomes" id="UP000800040"/>
    </source>
</evidence>
<dbReference type="OrthoDB" id="10003767at2759"/>
<dbReference type="PANTHER" id="PTHR21310">
    <property type="entry name" value="AMINOGLYCOSIDE PHOSPHOTRANSFERASE-RELATED-RELATED"/>
    <property type="match status" value="1"/>
</dbReference>
<proteinExistence type="predicted"/>
<dbReference type="InterPro" id="IPR051678">
    <property type="entry name" value="AGP_Transferase"/>
</dbReference>
<sequence length="464" mass="52443">MTQNTPVLSYTYLPNTYNPYDRRDFATIRTIPTGVLETFVLTLLYSPADTRIQRTCRVTQRKEGSFHHAVFLTITERPSPSGHPDQDLILKIPAHGTRDKWCAQDAYMMANEANIMRLIRHTTSCPVPQVLAFDWTLNNGIRAPYILMTKLNGIPAVDVWLGQPYKRIPKPTLHLHADNAAPGLEKKRVTFLRSLARAMSQLAPLEFDQIGIPVFSDGAQKMEFLSVGEAWRWHSRRDMQDLIASGPFDSSAEFFCTALAEICESDRGVRKVMDIVLECAPFTGTREPSLCANKEKEGDGKPTAPREWFVLRHNDLDLQNVLVDEHGNVTGIIDWDGCMAVPRCISYTSLPTFLRRDWLPGSTMGHVPHMTWAFEHYRQIYVAAMKEFCGPADAKFTLKSHIYQAVLAALDGDVDCRDVAKLFIQEIPEFRRVDGEALFRRLGVGWPDAEGLLKVKIAELLRPG</sequence>
<evidence type="ECO:0000313" key="2">
    <source>
        <dbReference type="EMBL" id="KAF1835313.1"/>
    </source>
</evidence>
<organism evidence="2 3">
    <name type="scientific">Decorospora gaudefroyi</name>
    <dbReference type="NCBI Taxonomy" id="184978"/>
    <lineage>
        <taxon>Eukaryota</taxon>
        <taxon>Fungi</taxon>
        <taxon>Dikarya</taxon>
        <taxon>Ascomycota</taxon>
        <taxon>Pezizomycotina</taxon>
        <taxon>Dothideomycetes</taxon>
        <taxon>Pleosporomycetidae</taxon>
        <taxon>Pleosporales</taxon>
        <taxon>Pleosporineae</taxon>
        <taxon>Pleosporaceae</taxon>
        <taxon>Decorospora</taxon>
    </lineage>
</organism>
<dbReference type="Gene3D" id="3.30.200.20">
    <property type="entry name" value="Phosphorylase Kinase, domain 1"/>
    <property type="match status" value="1"/>
</dbReference>
<dbReference type="Proteomes" id="UP000800040">
    <property type="component" value="Unassembled WGS sequence"/>
</dbReference>
<dbReference type="AlphaFoldDB" id="A0A6A5KNZ5"/>
<gene>
    <name evidence="2" type="ORF">BDW02DRAFT_548549</name>
</gene>
<dbReference type="InterPro" id="IPR002575">
    <property type="entry name" value="Aminoglycoside_PTrfase"/>
</dbReference>